<sequence length="352" mass="36416">MTDDRPDSAPPRHSAPTPGHRPGPPAAPQWPRQPPGPPGAPDWPRQPQPAAGGLRGWLSRHSGSLLTGATALLLLAFVGVVGGAVLVSMPSADGRPVVYPTFGPPAATSAAPTAPSAAPAATSAAPPRASGPFDGTPAAGFPQGPAGITLPAAKRTGPFTEKQVAAALAKVRTVLVTARLDRRFMTADDAEPLIRQFARDARAGMRKSFASDTFAAYATRLAPGARLTADQPRVKGLVSYRATKDADGVRILAVTTNFVWSYAFRTSSTEPGDALVVVHDTVVWSMPHPDDVERGSNGLWIEDANSYAANVDCAAFDKGLLALGTRGFGGPDGPDPEAVFDPAATLDLPDTC</sequence>
<evidence type="ECO:0000313" key="3">
    <source>
        <dbReference type="EMBL" id="SCF24632.1"/>
    </source>
</evidence>
<keyword evidence="4" id="KW-1185">Reference proteome</keyword>
<name>A0A1C4YV47_9ACTN</name>
<dbReference type="EMBL" id="FMCS01000010">
    <property type="protein sequence ID" value="SCF24632.1"/>
    <property type="molecule type" value="Genomic_DNA"/>
</dbReference>
<feature type="compositionally biased region" description="Pro residues" evidence="1">
    <location>
        <begin position="19"/>
        <end position="47"/>
    </location>
</feature>
<evidence type="ECO:0000256" key="2">
    <source>
        <dbReference type="SAM" id="Phobius"/>
    </source>
</evidence>
<dbReference type="AlphaFoldDB" id="A0A1C4YV47"/>
<dbReference type="RefSeq" id="WP_091268528.1">
    <property type="nucleotide sequence ID" value="NZ_FMCS01000010.1"/>
</dbReference>
<keyword evidence="2" id="KW-0812">Transmembrane</keyword>
<gene>
    <name evidence="3" type="ORF">GA0070214_11044</name>
</gene>
<feature type="compositionally biased region" description="Low complexity" evidence="1">
    <location>
        <begin position="106"/>
        <end position="127"/>
    </location>
</feature>
<keyword evidence="2" id="KW-0472">Membrane</keyword>
<keyword evidence="2" id="KW-1133">Transmembrane helix</keyword>
<feature type="region of interest" description="Disordered" evidence="1">
    <location>
        <begin position="106"/>
        <end position="153"/>
    </location>
</feature>
<feature type="transmembrane region" description="Helical" evidence="2">
    <location>
        <begin position="65"/>
        <end position="87"/>
    </location>
</feature>
<accession>A0A1C4YV47</accession>
<reference evidence="4" key="1">
    <citation type="submission" date="2016-06" db="EMBL/GenBank/DDBJ databases">
        <authorList>
            <person name="Varghese N."/>
            <person name="Submissions Spin"/>
        </authorList>
    </citation>
    <scope>NUCLEOTIDE SEQUENCE [LARGE SCALE GENOMIC DNA]</scope>
    <source>
        <strain evidence="4">DSM 45246</strain>
    </source>
</reference>
<evidence type="ECO:0000256" key="1">
    <source>
        <dbReference type="SAM" id="MobiDB-lite"/>
    </source>
</evidence>
<feature type="region of interest" description="Disordered" evidence="1">
    <location>
        <begin position="1"/>
        <end position="56"/>
    </location>
</feature>
<proteinExistence type="predicted"/>
<organism evidence="3 4">
    <name type="scientific">Micromonospora chaiyaphumensis</name>
    <dbReference type="NCBI Taxonomy" id="307119"/>
    <lineage>
        <taxon>Bacteria</taxon>
        <taxon>Bacillati</taxon>
        <taxon>Actinomycetota</taxon>
        <taxon>Actinomycetes</taxon>
        <taxon>Micromonosporales</taxon>
        <taxon>Micromonosporaceae</taxon>
        <taxon>Micromonospora</taxon>
    </lineage>
</organism>
<evidence type="ECO:0000313" key="4">
    <source>
        <dbReference type="Proteomes" id="UP000199629"/>
    </source>
</evidence>
<dbReference type="Proteomes" id="UP000199629">
    <property type="component" value="Unassembled WGS sequence"/>
</dbReference>
<protein>
    <submittedName>
        <fullName evidence="3">Uncharacterized protein</fullName>
    </submittedName>
</protein>